<evidence type="ECO:0000313" key="2">
    <source>
        <dbReference type="Proteomes" id="UP000789920"/>
    </source>
</evidence>
<dbReference type="Proteomes" id="UP000789920">
    <property type="component" value="Unassembled WGS sequence"/>
</dbReference>
<name>A0ACA9KK07_9GLOM</name>
<reference evidence="1" key="1">
    <citation type="submission" date="2021-06" db="EMBL/GenBank/DDBJ databases">
        <authorList>
            <person name="Kallberg Y."/>
            <person name="Tangrot J."/>
            <person name="Rosling A."/>
        </authorList>
    </citation>
    <scope>NUCLEOTIDE SEQUENCE</scope>
    <source>
        <strain evidence="1">MA461A</strain>
    </source>
</reference>
<keyword evidence="2" id="KW-1185">Reference proteome</keyword>
<organism evidence="1 2">
    <name type="scientific">Racocetra persica</name>
    <dbReference type="NCBI Taxonomy" id="160502"/>
    <lineage>
        <taxon>Eukaryota</taxon>
        <taxon>Fungi</taxon>
        <taxon>Fungi incertae sedis</taxon>
        <taxon>Mucoromycota</taxon>
        <taxon>Glomeromycotina</taxon>
        <taxon>Glomeromycetes</taxon>
        <taxon>Diversisporales</taxon>
        <taxon>Gigasporaceae</taxon>
        <taxon>Racocetra</taxon>
    </lineage>
</organism>
<evidence type="ECO:0000313" key="1">
    <source>
        <dbReference type="EMBL" id="CAG8477135.1"/>
    </source>
</evidence>
<sequence>MSLQSKDQSVSSSLSFLKNQDKNLEAKVTKRALPNFKANPYAKKVDNLFKRNGLITYLTVHSEYSTIKVSFNYKNLKFYRKLIIWHKKISENDYLRLVNMTKKKEYKWILVTESLIDATGNNKMEDFMSLTKKHLRIMNLDEYAIIDYLKEDFFAEFFENNEKDYYIKNDDERALFLHFINSSTKIFWDKSIENNIRK</sequence>
<dbReference type="EMBL" id="CAJVQC010000664">
    <property type="protein sequence ID" value="CAG8477135.1"/>
    <property type="molecule type" value="Genomic_DNA"/>
</dbReference>
<comment type="caution">
    <text evidence="1">The sequence shown here is derived from an EMBL/GenBank/DDBJ whole genome shotgun (WGS) entry which is preliminary data.</text>
</comment>
<proteinExistence type="predicted"/>
<gene>
    <name evidence="1" type="ORF">RPERSI_LOCUS823</name>
</gene>
<protein>
    <submittedName>
        <fullName evidence="1">11170_t:CDS:1</fullName>
    </submittedName>
</protein>
<accession>A0ACA9KK07</accession>